<dbReference type="GO" id="GO:0051707">
    <property type="term" value="P:response to other organism"/>
    <property type="evidence" value="ECO:0007669"/>
    <property type="project" value="UniProtKB-ARBA"/>
</dbReference>
<protein>
    <recommendedName>
        <fullName evidence="1">non-specific serine/threonine protein kinase</fullName>
        <ecNumber evidence="1">2.7.11.1</ecNumber>
    </recommendedName>
</protein>
<keyword evidence="10" id="KW-0812">Transmembrane</keyword>
<evidence type="ECO:0000256" key="3">
    <source>
        <dbReference type="ARBA" id="ARBA00022729"/>
    </source>
</evidence>
<dbReference type="InterPro" id="IPR036426">
    <property type="entry name" value="Bulb-type_lectin_dom_sf"/>
</dbReference>
<evidence type="ECO:0000259" key="13">
    <source>
        <dbReference type="PROSITE" id="PS50948"/>
    </source>
</evidence>
<keyword evidence="9" id="KW-0245">EGF-like domain</keyword>
<dbReference type="GO" id="GO:0005537">
    <property type="term" value="F:D-mannose binding"/>
    <property type="evidence" value="ECO:0007669"/>
    <property type="project" value="UniProtKB-KW"/>
</dbReference>
<keyword evidence="15" id="KW-1185">Reference proteome</keyword>
<evidence type="ECO:0000256" key="2">
    <source>
        <dbReference type="ARBA" id="ARBA00022546"/>
    </source>
</evidence>
<dbReference type="InterPro" id="IPR001480">
    <property type="entry name" value="Bulb-type_lectin_dom"/>
</dbReference>
<dbReference type="SUPFAM" id="SSF56112">
    <property type="entry name" value="Protein kinase-like (PK-like)"/>
    <property type="match status" value="1"/>
</dbReference>
<feature type="domain" description="Bulb-type lectin" evidence="12">
    <location>
        <begin position="60"/>
        <end position="182"/>
    </location>
</feature>
<keyword evidence="5" id="KW-0430">Lectin</keyword>
<keyword evidence="10" id="KW-0472">Membrane</keyword>
<evidence type="ECO:0000256" key="9">
    <source>
        <dbReference type="PROSITE-ProRule" id="PRU00076"/>
    </source>
</evidence>
<evidence type="ECO:0000256" key="7">
    <source>
        <dbReference type="ARBA" id="ARBA00047899"/>
    </source>
</evidence>
<dbReference type="SUPFAM" id="SSF51110">
    <property type="entry name" value="alpha-D-mannose-specific plant lectins"/>
    <property type="match status" value="1"/>
</dbReference>
<dbReference type="PROSITE" id="PS50948">
    <property type="entry name" value="PAN"/>
    <property type="match status" value="1"/>
</dbReference>
<feature type="transmembrane region" description="Helical" evidence="10">
    <location>
        <begin position="473"/>
        <end position="493"/>
    </location>
</feature>
<keyword evidence="10" id="KW-1133">Transmembrane helix</keyword>
<dbReference type="EC" id="2.7.11.1" evidence="1"/>
<dbReference type="Pfam" id="PF08276">
    <property type="entry name" value="PAN_2"/>
    <property type="match status" value="1"/>
</dbReference>
<dbReference type="PROSITE" id="PS50927">
    <property type="entry name" value="BULB_LECTIN"/>
    <property type="match status" value="1"/>
</dbReference>
<gene>
    <name evidence="14" type="ORF">Taro_030480</name>
</gene>
<evidence type="ECO:0000256" key="8">
    <source>
        <dbReference type="ARBA" id="ARBA00048679"/>
    </source>
</evidence>
<organism evidence="14 15">
    <name type="scientific">Colocasia esculenta</name>
    <name type="common">Wild taro</name>
    <name type="synonym">Arum esculentum</name>
    <dbReference type="NCBI Taxonomy" id="4460"/>
    <lineage>
        <taxon>Eukaryota</taxon>
        <taxon>Viridiplantae</taxon>
        <taxon>Streptophyta</taxon>
        <taxon>Embryophyta</taxon>
        <taxon>Tracheophyta</taxon>
        <taxon>Spermatophyta</taxon>
        <taxon>Magnoliopsida</taxon>
        <taxon>Liliopsida</taxon>
        <taxon>Araceae</taxon>
        <taxon>Aroideae</taxon>
        <taxon>Colocasieae</taxon>
        <taxon>Colocasia</taxon>
    </lineage>
</organism>
<feature type="domain" description="EGF-like" evidence="11">
    <location>
        <begin position="316"/>
        <end position="356"/>
    </location>
</feature>
<dbReference type="FunFam" id="2.90.10.10:FF:000005">
    <property type="entry name" value="G-type lectin S-receptor-like serine/threonine-protein kinase"/>
    <property type="match status" value="1"/>
</dbReference>
<keyword evidence="4" id="KW-0677">Repeat</keyword>
<feature type="domain" description="Apple" evidence="13">
    <location>
        <begin position="375"/>
        <end position="460"/>
    </location>
</feature>
<dbReference type="PROSITE" id="PS50026">
    <property type="entry name" value="EGF_3"/>
    <property type="match status" value="1"/>
</dbReference>
<keyword evidence="5" id="KW-0465">Mannose-binding</keyword>
<comment type="catalytic activity">
    <reaction evidence="7">
        <text>L-threonyl-[protein] + ATP = O-phospho-L-threonyl-[protein] + ADP + H(+)</text>
        <dbReference type="Rhea" id="RHEA:46608"/>
        <dbReference type="Rhea" id="RHEA-COMP:11060"/>
        <dbReference type="Rhea" id="RHEA-COMP:11605"/>
        <dbReference type="ChEBI" id="CHEBI:15378"/>
        <dbReference type="ChEBI" id="CHEBI:30013"/>
        <dbReference type="ChEBI" id="CHEBI:30616"/>
        <dbReference type="ChEBI" id="CHEBI:61977"/>
        <dbReference type="ChEBI" id="CHEBI:456216"/>
        <dbReference type="EC" id="2.7.11.1"/>
    </reaction>
</comment>
<evidence type="ECO:0000256" key="4">
    <source>
        <dbReference type="ARBA" id="ARBA00022737"/>
    </source>
</evidence>
<comment type="catalytic activity">
    <reaction evidence="8">
        <text>L-seryl-[protein] + ATP = O-phospho-L-seryl-[protein] + ADP + H(+)</text>
        <dbReference type="Rhea" id="RHEA:17989"/>
        <dbReference type="Rhea" id="RHEA-COMP:9863"/>
        <dbReference type="Rhea" id="RHEA-COMP:11604"/>
        <dbReference type="ChEBI" id="CHEBI:15378"/>
        <dbReference type="ChEBI" id="CHEBI:29999"/>
        <dbReference type="ChEBI" id="CHEBI:30616"/>
        <dbReference type="ChEBI" id="CHEBI:83421"/>
        <dbReference type="ChEBI" id="CHEBI:456216"/>
        <dbReference type="EC" id="2.7.11.1"/>
    </reaction>
</comment>
<keyword evidence="6" id="KW-1015">Disulfide bond</keyword>
<dbReference type="InterPro" id="IPR003609">
    <property type="entry name" value="Pan_app"/>
</dbReference>
<keyword evidence="3" id="KW-0732">Signal</keyword>
<dbReference type="SMART" id="SM00108">
    <property type="entry name" value="B_lectin"/>
    <property type="match status" value="1"/>
</dbReference>
<dbReference type="SMART" id="SM00473">
    <property type="entry name" value="PAN_AP"/>
    <property type="match status" value="1"/>
</dbReference>
<dbReference type="GO" id="GO:0004674">
    <property type="term" value="F:protein serine/threonine kinase activity"/>
    <property type="evidence" value="ECO:0007669"/>
    <property type="project" value="UniProtKB-EC"/>
</dbReference>
<dbReference type="Proteomes" id="UP000652761">
    <property type="component" value="Unassembled WGS sequence"/>
</dbReference>
<dbReference type="Pfam" id="PF00954">
    <property type="entry name" value="S_locus_glycop"/>
    <property type="match status" value="1"/>
</dbReference>
<keyword evidence="2" id="KW-0348">Hemagglutinin</keyword>
<evidence type="ECO:0000313" key="15">
    <source>
        <dbReference type="Proteomes" id="UP000652761"/>
    </source>
</evidence>
<dbReference type="Gene3D" id="2.90.10.10">
    <property type="entry name" value="Bulb-type lectin domain"/>
    <property type="match status" value="1"/>
</dbReference>
<dbReference type="InterPro" id="IPR011009">
    <property type="entry name" value="Kinase-like_dom_sf"/>
</dbReference>
<evidence type="ECO:0000313" key="14">
    <source>
        <dbReference type="EMBL" id="MQL97779.1"/>
    </source>
</evidence>
<dbReference type="AlphaFoldDB" id="A0A843W3F7"/>
<comment type="caution">
    <text evidence="9">Lacks conserved residue(s) required for the propagation of feature annotation.</text>
</comment>
<dbReference type="PANTHER" id="PTHR32444">
    <property type="entry name" value="BULB-TYPE LECTIN DOMAIN-CONTAINING PROTEIN"/>
    <property type="match status" value="1"/>
</dbReference>
<evidence type="ECO:0000256" key="1">
    <source>
        <dbReference type="ARBA" id="ARBA00012513"/>
    </source>
</evidence>
<dbReference type="Gene3D" id="3.30.200.20">
    <property type="entry name" value="Phosphorylase Kinase, domain 1"/>
    <property type="match status" value="1"/>
</dbReference>
<evidence type="ECO:0000259" key="12">
    <source>
        <dbReference type="PROSITE" id="PS50927"/>
    </source>
</evidence>
<accession>A0A843W3F7</accession>
<dbReference type="PANTHER" id="PTHR32444:SF242">
    <property type="entry name" value="G-TYPE LECTIN S-RECEPTOR-LIKE SERINE_THREONINE-PROTEIN KINASE RKS1"/>
    <property type="match status" value="1"/>
</dbReference>
<proteinExistence type="predicted"/>
<dbReference type="CDD" id="cd01098">
    <property type="entry name" value="PAN_AP_plant"/>
    <property type="match status" value="1"/>
</dbReference>
<dbReference type="EMBL" id="NMUH01002098">
    <property type="protein sequence ID" value="MQL97779.1"/>
    <property type="molecule type" value="Genomic_DNA"/>
</dbReference>
<evidence type="ECO:0000256" key="6">
    <source>
        <dbReference type="ARBA" id="ARBA00023157"/>
    </source>
</evidence>
<dbReference type="GO" id="GO:0048544">
    <property type="term" value="P:recognition of pollen"/>
    <property type="evidence" value="ECO:0007669"/>
    <property type="project" value="InterPro"/>
</dbReference>
<name>A0A843W3F7_COLES</name>
<evidence type="ECO:0000256" key="5">
    <source>
        <dbReference type="ARBA" id="ARBA00023035"/>
    </source>
</evidence>
<evidence type="ECO:0000259" key="11">
    <source>
        <dbReference type="PROSITE" id="PS50026"/>
    </source>
</evidence>
<evidence type="ECO:0000256" key="10">
    <source>
        <dbReference type="SAM" id="Phobius"/>
    </source>
</evidence>
<dbReference type="InterPro" id="IPR000742">
    <property type="entry name" value="EGF"/>
</dbReference>
<sequence>MMGNPNVYGAMDHGNASAVFKRRSRRNPSDPVMGSGRRKMGSFAAVLLVLAWSPLFSSAADTLAAGQSIADGQTLVSAGRDFELGFFSPGRSKNRYVGIWYHKLPVQTVMWVANRASPVRDSSGSFTLAGNGSLLVLDGKQNVLWSSNTSAASSSGASATLMDSGNFVVASSDATLWQSFDHRGNTFVPGMISSLDLKTHKHTLTTSWKSDDDPSLGNFSMGIDPRGFMQLVIWEGAARRWRTGLWNGQSFTSMPDIDPLNLRGPRFSNGEDGKILFTYVPYNSSYQRFVLTPNGVNEQRMWDDSSQAWRTIFSRPNEECEVYNRCGAHGVCSAGAVAGAAPVCSCVKGYEPRNPEQWSNGNWSGGCVRRTLFQCERNGSAGGGGGKEDGFFKVEGVGLPDSPGWIGITDAEGCTAACLRNCSCRAYAYPKGIGCMLWSADLLDMRQFSRGGYEVFIRLAGSELDLRKPISKVLIIAVVMVSIFLAFSIYISWKCKNKVKGMWKREIQSALLDCERKVPSVEDSNPELPTFTFESLSEATKDFHVSNMLGEGGFGPVYKVSLKTEDQPKP</sequence>
<dbReference type="OrthoDB" id="1910371at2759"/>
<dbReference type="SUPFAM" id="SSF57414">
    <property type="entry name" value="Hairpin loop containing domain-like"/>
    <property type="match status" value="1"/>
</dbReference>
<dbReference type="CDD" id="cd00028">
    <property type="entry name" value="B_lectin"/>
    <property type="match status" value="1"/>
</dbReference>
<comment type="caution">
    <text evidence="14">The sequence shown here is derived from an EMBL/GenBank/DDBJ whole genome shotgun (WGS) entry which is preliminary data.</text>
</comment>
<dbReference type="InterPro" id="IPR000858">
    <property type="entry name" value="S_locus_glycoprot_dom"/>
</dbReference>
<reference evidence="14" key="1">
    <citation type="submission" date="2017-07" db="EMBL/GenBank/DDBJ databases">
        <title>Taro Niue Genome Assembly and Annotation.</title>
        <authorList>
            <person name="Atibalentja N."/>
            <person name="Keating K."/>
            <person name="Fields C.J."/>
        </authorList>
    </citation>
    <scope>NUCLEOTIDE SEQUENCE</scope>
    <source>
        <strain evidence="14">Niue_2</strain>
        <tissue evidence="14">Leaf</tissue>
    </source>
</reference>
<dbReference type="Pfam" id="PF01453">
    <property type="entry name" value="B_lectin"/>
    <property type="match status" value="1"/>
</dbReference>